<dbReference type="RefSeq" id="WP_271024659.1">
    <property type="nucleotide sequence ID" value="NZ_JAQIEY010000019.1"/>
</dbReference>
<protein>
    <recommendedName>
        <fullName evidence="4">HEAT repeat domain-containing protein</fullName>
    </recommendedName>
</protein>
<dbReference type="Gene3D" id="1.25.10.10">
    <property type="entry name" value="Leucine-rich Repeat Variant"/>
    <property type="match status" value="1"/>
</dbReference>
<sequence length="384" mass="43890">MNDFPIIVTLDDRYYDKRGKLVIGKRIEEGMRKPTRPYLEGTLISDSDNTYFIPFRTNLNQKFAKSHPKAVLSLATPKSPQAGLDISKTIVVGNDMEFHVHHSGIDSAQFQILLSKGEVLTERLGKYVDEYKREVKAGEKLRSEYKYTSLQYFHKELGLEKMEQQTERELDLENLKSLQEDGKITEGVNIEHVADQLPVWRESDETSDKELLAKYGRGSDLDKLVNDDDINVVIAVANRGRDRDLDKLVGYEDEEVRAVVAEQGRDKDLDRLVDDTSTYVRERVATVGRDKDLDQLVDDPELGVRYYVAKQGRDKDLDILVNDEEEDVRAAVAEMGRDKDLGKLVNDKDPDVRKAAEDALEKNRGKSSDLEKRRRAAARRGMER</sequence>
<evidence type="ECO:0008006" key="4">
    <source>
        <dbReference type="Google" id="ProtNLM"/>
    </source>
</evidence>
<proteinExistence type="predicted"/>
<gene>
    <name evidence="2" type="ORF">PF586_06750</name>
</gene>
<dbReference type="InterPro" id="IPR011989">
    <property type="entry name" value="ARM-like"/>
</dbReference>
<dbReference type="Proteomes" id="UP001210502">
    <property type="component" value="Unassembled WGS sequence"/>
</dbReference>
<reference evidence="2" key="1">
    <citation type="submission" date="2023-01" db="EMBL/GenBank/DDBJ databases">
        <title>Sequencing of the bacterial strains from artisanal fermented milk Matsoni.</title>
        <authorList>
            <person name="Rozman V."/>
            <person name="Accetto T."/>
            <person name="Bogovic Matijasic B."/>
        </authorList>
    </citation>
    <scope>NUCLEOTIDE SEQUENCE</scope>
    <source>
        <strain evidence="2">Lbl333</strain>
    </source>
</reference>
<dbReference type="InterPro" id="IPR016024">
    <property type="entry name" value="ARM-type_fold"/>
</dbReference>
<feature type="compositionally biased region" description="Basic and acidic residues" evidence="1">
    <location>
        <begin position="339"/>
        <end position="372"/>
    </location>
</feature>
<evidence type="ECO:0000313" key="2">
    <source>
        <dbReference type="EMBL" id="MDA3768155.1"/>
    </source>
</evidence>
<dbReference type="SUPFAM" id="SSF48371">
    <property type="entry name" value="ARM repeat"/>
    <property type="match status" value="1"/>
</dbReference>
<organism evidence="2 3">
    <name type="scientific">Lactobacillus delbrueckii</name>
    <dbReference type="NCBI Taxonomy" id="1584"/>
    <lineage>
        <taxon>Bacteria</taxon>
        <taxon>Bacillati</taxon>
        <taxon>Bacillota</taxon>
        <taxon>Bacilli</taxon>
        <taxon>Lactobacillales</taxon>
        <taxon>Lactobacillaceae</taxon>
        <taxon>Lactobacillus</taxon>
    </lineage>
</organism>
<dbReference type="EMBL" id="JAQIEY010000019">
    <property type="protein sequence ID" value="MDA3768155.1"/>
    <property type="molecule type" value="Genomic_DNA"/>
</dbReference>
<evidence type="ECO:0000313" key="3">
    <source>
        <dbReference type="Proteomes" id="UP001210502"/>
    </source>
</evidence>
<evidence type="ECO:0000256" key="1">
    <source>
        <dbReference type="SAM" id="MobiDB-lite"/>
    </source>
</evidence>
<feature type="region of interest" description="Disordered" evidence="1">
    <location>
        <begin position="339"/>
        <end position="384"/>
    </location>
</feature>
<accession>A0AAW5YZ03</accession>
<dbReference type="AlphaFoldDB" id="A0AAW5YZ03"/>
<name>A0AAW5YZ03_9LACO</name>
<comment type="caution">
    <text evidence="2">The sequence shown here is derived from an EMBL/GenBank/DDBJ whole genome shotgun (WGS) entry which is preliminary data.</text>
</comment>